<evidence type="ECO:0000256" key="1">
    <source>
        <dbReference type="ARBA" id="ARBA00010396"/>
    </source>
</evidence>
<keyword evidence="3" id="KW-0808">Transferase</keyword>
<protein>
    <submittedName>
        <fullName evidence="5">Unannotated protein</fullName>
    </submittedName>
</protein>
<dbReference type="AlphaFoldDB" id="A0A6J6HAE9"/>
<dbReference type="InterPro" id="IPR029063">
    <property type="entry name" value="SAM-dependent_MTases_sf"/>
</dbReference>
<dbReference type="Pfam" id="PF01795">
    <property type="entry name" value="Methyltransf_5"/>
    <property type="match status" value="1"/>
</dbReference>
<dbReference type="Gene3D" id="1.10.150.170">
    <property type="entry name" value="Putative methyltransferase TM0872, insert domain"/>
    <property type="match status" value="1"/>
</dbReference>
<dbReference type="HAMAP" id="MF_01007">
    <property type="entry name" value="16SrRNA_methyltr_H"/>
    <property type="match status" value="1"/>
</dbReference>
<dbReference type="PANTHER" id="PTHR11265">
    <property type="entry name" value="S-ADENOSYL-METHYLTRANSFERASE MRAW"/>
    <property type="match status" value="1"/>
</dbReference>
<keyword evidence="2" id="KW-0489">Methyltransferase</keyword>
<dbReference type="NCBIfam" id="TIGR00006">
    <property type="entry name" value="16S rRNA (cytosine(1402)-N(4))-methyltransferase RsmH"/>
    <property type="match status" value="1"/>
</dbReference>
<keyword evidence="4" id="KW-0949">S-adenosyl-L-methionine</keyword>
<dbReference type="Gene3D" id="3.40.50.150">
    <property type="entry name" value="Vaccinia Virus protein VP39"/>
    <property type="match status" value="1"/>
</dbReference>
<proteinExistence type="inferred from homology"/>
<sequence length="320" mass="34851">MSKSINQLHTPVALDYAIEVLGAVLSAPNAVMVDCTLGLGGHTEAFLEKFQELTVVGIDRDEKALVLAQERLARFGDRVHFVHAVYSEIDDVLDDLEISAVDAVLLDLGVSSMQLDEAERGFAYSFDAPLDMRMNQDDGQTAADVLNNYSESELAKIFKEFGEERYAKPIAKAVIAKRKLSNFVNSAELAALISKIVPYIPGKSSGHPAKRVFQALRIEVNGELEILTETIPAAVACLRVGGRILVMSYHSLEDTIVKKSLSYLANSSAPLDMPVELPEHAPVIRMLTRGTAVASDSEKLSNPRAASVRMRAAEKIREAA</sequence>
<organism evidence="5">
    <name type="scientific">freshwater metagenome</name>
    <dbReference type="NCBI Taxonomy" id="449393"/>
    <lineage>
        <taxon>unclassified sequences</taxon>
        <taxon>metagenomes</taxon>
        <taxon>ecological metagenomes</taxon>
    </lineage>
</organism>
<dbReference type="GO" id="GO:0071424">
    <property type="term" value="F:rRNA (cytosine-N4-)-methyltransferase activity"/>
    <property type="evidence" value="ECO:0007669"/>
    <property type="project" value="TreeGrafter"/>
</dbReference>
<evidence type="ECO:0000256" key="2">
    <source>
        <dbReference type="ARBA" id="ARBA00022603"/>
    </source>
</evidence>
<dbReference type="InterPro" id="IPR023397">
    <property type="entry name" value="SAM-dep_MeTrfase_MraW_recog"/>
</dbReference>
<dbReference type="PANTHER" id="PTHR11265:SF0">
    <property type="entry name" value="12S RRNA N4-METHYLCYTIDINE METHYLTRANSFERASE"/>
    <property type="match status" value="1"/>
</dbReference>
<evidence type="ECO:0000256" key="3">
    <source>
        <dbReference type="ARBA" id="ARBA00022679"/>
    </source>
</evidence>
<accession>A0A6J6HAE9</accession>
<dbReference type="InterPro" id="IPR002903">
    <property type="entry name" value="RsmH"/>
</dbReference>
<evidence type="ECO:0000256" key="4">
    <source>
        <dbReference type="ARBA" id="ARBA00022691"/>
    </source>
</evidence>
<dbReference type="SUPFAM" id="SSF53335">
    <property type="entry name" value="S-adenosyl-L-methionine-dependent methyltransferases"/>
    <property type="match status" value="1"/>
</dbReference>
<dbReference type="PIRSF" id="PIRSF004486">
    <property type="entry name" value="MraW"/>
    <property type="match status" value="1"/>
</dbReference>
<reference evidence="5" key="1">
    <citation type="submission" date="2020-05" db="EMBL/GenBank/DDBJ databases">
        <authorList>
            <person name="Chiriac C."/>
            <person name="Salcher M."/>
            <person name="Ghai R."/>
            <person name="Kavagutti S V."/>
        </authorList>
    </citation>
    <scope>NUCLEOTIDE SEQUENCE</scope>
</reference>
<gene>
    <name evidence="5" type="ORF">UFOPK1843_00807</name>
</gene>
<dbReference type="GO" id="GO:0005737">
    <property type="term" value="C:cytoplasm"/>
    <property type="evidence" value="ECO:0007669"/>
    <property type="project" value="TreeGrafter"/>
</dbReference>
<dbReference type="SUPFAM" id="SSF81799">
    <property type="entry name" value="Putative methyltransferase TM0872, insert domain"/>
    <property type="match status" value="1"/>
</dbReference>
<dbReference type="EMBL" id="CAEZUR010000059">
    <property type="protein sequence ID" value="CAB4610682.1"/>
    <property type="molecule type" value="Genomic_DNA"/>
</dbReference>
<name>A0A6J6HAE9_9ZZZZ</name>
<evidence type="ECO:0000313" key="5">
    <source>
        <dbReference type="EMBL" id="CAB4610682.1"/>
    </source>
</evidence>
<comment type="similarity">
    <text evidence="1">Belongs to the methyltransferase superfamily. RsmH family.</text>
</comment>
<dbReference type="GO" id="GO:0070475">
    <property type="term" value="P:rRNA base methylation"/>
    <property type="evidence" value="ECO:0007669"/>
    <property type="project" value="TreeGrafter"/>
</dbReference>